<dbReference type="HOGENOM" id="CLU_009583_2_3_2"/>
<dbReference type="Gene3D" id="3.40.50.2000">
    <property type="entry name" value="Glycogen Phosphorylase B"/>
    <property type="match status" value="2"/>
</dbReference>
<keyword evidence="3" id="KW-0808">Transferase</keyword>
<evidence type="ECO:0000313" key="3">
    <source>
        <dbReference type="EMBL" id="AGB49333.1"/>
    </source>
</evidence>
<dbReference type="Proteomes" id="UP000010866">
    <property type="component" value="Chromosome"/>
</dbReference>
<proteinExistence type="predicted"/>
<dbReference type="SUPFAM" id="SSF53756">
    <property type="entry name" value="UDP-Glycosyltransferase/glycogen phosphorylase"/>
    <property type="match status" value="1"/>
</dbReference>
<dbReference type="AlphaFoldDB" id="L0KZ39"/>
<dbReference type="STRING" id="867904.Metho_1098"/>
<evidence type="ECO:0000313" key="4">
    <source>
        <dbReference type="Proteomes" id="UP000010866"/>
    </source>
</evidence>
<feature type="domain" description="Glycosyl transferase family 1" evidence="1">
    <location>
        <begin position="209"/>
        <end position="351"/>
    </location>
</feature>
<dbReference type="PANTHER" id="PTHR12526">
    <property type="entry name" value="GLYCOSYLTRANSFERASE"/>
    <property type="match status" value="1"/>
</dbReference>
<organism evidence="3 4">
    <name type="scientific">Methanomethylovorans hollandica (strain DSM 15978 / NBRC 107637 / DMS1)</name>
    <dbReference type="NCBI Taxonomy" id="867904"/>
    <lineage>
        <taxon>Archaea</taxon>
        <taxon>Methanobacteriati</taxon>
        <taxon>Methanobacteriota</taxon>
        <taxon>Stenosarchaea group</taxon>
        <taxon>Methanomicrobia</taxon>
        <taxon>Methanosarcinales</taxon>
        <taxon>Methanosarcinaceae</taxon>
        <taxon>Methanomethylovorans</taxon>
    </lineage>
</organism>
<dbReference type="CDD" id="cd03801">
    <property type="entry name" value="GT4_PimA-like"/>
    <property type="match status" value="1"/>
</dbReference>
<keyword evidence="4" id="KW-1185">Reference proteome</keyword>
<dbReference type="GeneID" id="14406907"/>
<dbReference type="GO" id="GO:0016757">
    <property type="term" value="F:glycosyltransferase activity"/>
    <property type="evidence" value="ECO:0007669"/>
    <property type="project" value="InterPro"/>
</dbReference>
<evidence type="ECO:0000259" key="1">
    <source>
        <dbReference type="Pfam" id="PF00534"/>
    </source>
</evidence>
<protein>
    <submittedName>
        <fullName evidence="3">Glycosyltransferase</fullName>
    </submittedName>
</protein>
<dbReference type="PANTHER" id="PTHR12526:SF625">
    <property type="entry name" value="PHOSPHATIDYLINOSITOL GLYCAN-CLASS A"/>
    <property type="match status" value="1"/>
</dbReference>
<evidence type="ECO:0000259" key="2">
    <source>
        <dbReference type="Pfam" id="PF13439"/>
    </source>
</evidence>
<dbReference type="EMBL" id="CP003362">
    <property type="protein sequence ID" value="AGB49333.1"/>
    <property type="molecule type" value="Genomic_DNA"/>
</dbReference>
<dbReference type="RefSeq" id="WP_015324499.1">
    <property type="nucleotide sequence ID" value="NC_019977.1"/>
</dbReference>
<dbReference type="Pfam" id="PF13439">
    <property type="entry name" value="Glyco_transf_4"/>
    <property type="match status" value="1"/>
</dbReference>
<gene>
    <name evidence="3" type="ordered locus">Metho_1098</name>
</gene>
<accession>L0KZ39</accession>
<sequence length="390" mass="44290">MKKLRIGMFSWESLHSVKVGGVAPHVSELSEVLASKGHEVHIFTRNRGLKPHDLINGVHYHRVDHDQSGGVVKQMDRMCDSMYWMFLEMVDRFGQFDILHGHDWHPVNVLCKLKAEKGLNFLLTYHSTEWGRNGNAHGDWWEAKTISHREWLAGYESAKVIITSEVLKKEVQFLYHIPDYKISLVPNGIFLDKIRKEVDPGEVKKRFGIHPLAPVVLFIGRMSYQKGPDVLVKAIGKVLSHRWDTQFVLIGEGEMRDYCEHLANSIGVKHASHFLGYASDEVSRDWYNAADIVCLPSRNEPFGIVVLEAWDAGKTVVATDAVKLIDNFKNGVTVHQNPDSIAWGINYALDGLGKAGFGKEGRRLIEEIYNWDEVADSTMKVYDSVLKDNE</sequence>
<dbReference type="Pfam" id="PF00534">
    <property type="entry name" value="Glycos_transf_1"/>
    <property type="match status" value="1"/>
</dbReference>
<feature type="domain" description="Glycosyltransferase subfamily 4-like N-terminal" evidence="2">
    <location>
        <begin position="19"/>
        <end position="192"/>
    </location>
</feature>
<dbReference type="InterPro" id="IPR001296">
    <property type="entry name" value="Glyco_trans_1"/>
</dbReference>
<dbReference type="KEGG" id="mhz:Metho_1098"/>
<name>L0KZ39_METHD</name>
<dbReference type="InterPro" id="IPR028098">
    <property type="entry name" value="Glyco_trans_4-like_N"/>
</dbReference>
<dbReference type="OrthoDB" id="132546at2157"/>
<reference evidence="4" key="1">
    <citation type="submission" date="2012-02" db="EMBL/GenBank/DDBJ databases">
        <title>Complete sequence of chromosome of Methanomethylovorans hollandica DSM 15978.</title>
        <authorList>
            <person name="Lucas S."/>
            <person name="Copeland A."/>
            <person name="Lapidus A."/>
            <person name="Glavina del Rio T."/>
            <person name="Dalin E."/>
            <person name="Tice H."/>
            <person name="Bruce D."/>
            <person name="Goodwin L."/>
            <person name="Pitluck S."/>
            <person name="Peters L."/>
            <person name="Mikhailova N."/>
            <person name="Held B."/>
            <person name="Kyrpides N."/>
            <person name="Mavromatis K."/>
            <person name="Ivanova N."/>
            <person name="Brettin T."/>
            <person name="Detter J.C."/>
            <person name="Han C."/>
            <person name="Larimer F."/>
            <person name="Land M."/>
            <person name="Hauser L."/>
            <person name="Markowitz V."/>
            <person name="Cheng J.-F."/>
            <person name="Hugenholtz P."/>
            <person name="Woyke T."/>
            <person name="Wu D."/>
            <person name="Spring S."/>
            <person name="Schroeder M."/>
            <person name="Brambilla E."/>
            <person name="Klenk H.-P."/>
            <person name="Eisen J.A."/>
        </authorList>
    </citation>
    <scope>NUCLEOTIDE SEQUENCE [LARGE SCALE GENOMIC DNA]</scope>
    <source>
        <strain evidence="4">DSM 15978 / NBRC 107637 / DMS1</strain>
    </source>
</reference>